<keyword evidence="2" id="KW-0812">Transmembrane</keyword>
<evidence type="ECO:0000256" key="2">
    <source>
        <dbReference type="SAM" id="Phobius"/>
    </source>
</evidence>
<proteinExistence type="predicted"/>
<comment type="caution">
    <text evidence="3">The sequence shown here is derived from an EMBL/GenBank/DDBJ whole genome shotgun (WGS) entry which is preliminary data.</text>
</comment>
<protein>
    <submittedName>
        <fullName evidence="3">Uncharacterized protein</fullName>
    </submittedName>
</protein>
<evidence type="ECO:0000313" key="4">
    <source>
        <dbReference type="Proteomes" id="UP001607157"/>
    </source>
</evidence>
<organism evidence="3 4">
    <name type="scientific">Roseovarius aquimarinus</name>
    <dbReference type="NCBI Taxonomy" id="1229156"/>
    <lineage>
        <taxon>Bacteria</taxon>
        <taxon>Pseudomonadati</taxon>
        <taxon>Pseudomonadota</taxon>
        <taxon>Alphaproteobacteria</taxon>
        <taxon>Rhodobacterales</taxon>
        <taxon>Roseobacteraceae</taxon>
        <taxon>Roseovarius</taxon>
    </lineage>
</organism>
<reference evidence="3 4" key="1">
    <citation type="submission" date="2024-10" db="EMBL/GenBank/DDBJ databases">
        <authorList>
            <person name="Yang X.-N."/>
        </authorList>
    </citation>
    <scope>NUCLEOTIDE SEQUENCE [LARGE SCALE GENOMIC DNA]</scope>
    <source>
        <strain evidence="3 4">CAU 1059</strain>
    </source>
</reference>
<keyword evidence="2" id="KW-1133">Transmembrane helix</keyword>
<gene>
    <name evidence="3" type="ORF">ACGRVM_12510</name>
</gene>
<sequence length="56" mass="6195">MEMPLLVILPLATFAIVMVAVLWSRSATRKRKEEEAASKSTLARDKDSHGKPADVE</sequence>
<dbReference type="EMBL" id="JBIHMM010000003">
    <property type="protein sequence ID" value="MFH0254719.1"/>
    <property type="molecule type" value="Genomic_DNA"/>
</dbReference>
<evidence type="ECO:0000313" key="3">
    <source>
        <dbReference type="EMBL" id="MFH0254719.1"/>
    </source>
</evidence>
<feature type="region of interest" description="Disordered" evidence="1">
    <location>
        <begin position="28"/>
        <end position="56"/>
    </location>
</feature>
<name>A0ABW7I9X9_9RHOB</name>
<feature type="transmembrane region" description="Helical" evidence="2">
    <location>
        <begin position="6"/>
        <end position="23"/>
    </location>
</feature>
<dbReference type="Proteomes" id="UP001607157">
    <property type="component" value="Unassembled WGS sequence"/>
</dbReference>
<feature type="compositionally biased region" description="Basic and acidic residues" evidence="1">
    <location>
        <begin position="31"/>
        <end position="56"/>
    </location>
</feature>
<evidence type="ECO:0000256" key="1">
    <source>
        <dbReference type="SAM" id="MobiDB-lite"/>
    </source>
</evidence>
<keyword evidence="4" id="KW-1185">Reference proteome</keyword>
<keyword evidence="2" id="KW-0472">Membrane</keyword>
<dbReference type="RefSeq" id="WP_377172138.1">
    <property type="nucleotide sequence ID" value="NZ_JBHTJC010000003.1"/>
</dbReference>
<accession>A0ABW7I9X9</accession>